<dbReference type="Proteomes" id="UP001227230">
    <property type="component" value="Chromosome 11"/>
</dbReference>
<dbReference type="PANTHER" id="PTHR43383">
    <property type="entry name" value="NODULIN 6"/>
    <property type="match status" value="1"/>
</dbReference>
<evidence type="ECO:0000313" key="4">
    <source>
        <dbReference type="Proteomes" id="UP001227230"/>
    </source>
</evidence>
<keyword evidence="4" id="KW-1185">Reference proteome</keyword>
<feature type="domain" description="Reverse transcriptase Ty1/copia-type" evidence="2">
    <location>
        <begin position="335"/>
        <end position="546"/>
    </location>
</feature>
<organism evidence="3 4">
    <name type="scientific">Vitis vinifera</name>
    <name type="common">Grape</name>
    <dbReference type="NCBI Taxonomy" id="29760"/>
    <lineage>
        <taxon>Eukaryota</taxon>
        <taxon>Viridiplantae</taxon>
        <taxon>Streptophyta</taxon>
        <taxon>Embryophyta</taxon>
        <taxon>Tracheophyta</taxon>
        <taxon>Spermatophyta</taxon>
        <taxon>Magnoliopsida</taxon>
        <taxon>eudicotyledons</taxon>
        <taxon>Gunneridae</taxon>
        <taxon>Pentapetalae</taxon>
        <taxon>rosids</taxon>
        <taxon>Vitales</taxon>
        <taxon>Vitaceae</taxon>
        <taxon>Viteae</taxon>
        <taxon>Vitis</taxon>
    </lineage>
</organism>
<sequence length="582" mass="65590">MISGTDTTLGAVMISKWIKGSHYQTTPKPETLSLSRGKSKTKPPSDDMKCTHCGNSKHTRDTCFKLHGYSDWWNDFQARKKLETSTNDDHTRRAVVVTCDPSLSLIPQVESSHDPGTFGTSGKALHIFTHNNDDDWILDFGATDHMTFDSNDFSNATQPRRSCATNANGVTYLVTETDVVSQVTADLNCVVVMYSTFCLLQDILTKEIIGRGTKKGGLYYVDDFSSGRANHMHHTCPIPLFRERSMVKNGIGWMFGDNLAHPNDGNNMVEPPRTEVEPIPESSEDAEFDESLHSLVPNDTPPENIPEISSSVEEALSDSKWAQVVKEELEALQKNNTWVLSVLPEGRKTVGCKWIFSFKYKADGSIDRYKARLVAKGYTQKYGIDYQETFSSVAKLKTVRVLLSLAANLDWPLHQLDMKNAFLHGDLEEEIYMDLPPGYTATSEAKIACRLQRALYELKQSPRAWFGRFSSAMRKYGFQQSNSDHTLFLKHYVGKITAFIVYVDNMIITGDDVEETSRLQEQLSTEFEMKNLGRLKYFLGIEVASAVEFLLKFPDICDTLEAEHRKLKANFAALRNQPFAAK</sequence>
<dbReference type="Pfam" id="PF07727">
    <property type="entry name" value="RVT_2"/>
    <property type="match status" value="1"/>
</dbReference>
<dbReference type="SUPFAM" id="SSF56672">
    <property type="entry name" value="DNA/RNA polymerases"/>
    <property type="match status" value="1"/>
</dbReference>
<dbReference type="EMBL" id="CP126658">
    <property type="protein sequence ID" value="WJZ98464.1"/>
    <property type="molecule type" value="Genomic_DNA"/>
</dbReference>
<evidence type="ECO:0000259" key="2">
    <source>
        <dbReference type="Pfam" id="PF07727"/>
    </source>
</evidence>
<feature type="region of interest" description="Disordered" evidence="1">
    <location>
        <begin position="25"/>
        <end position="47"/>
    </location>
</feature>
<protein>
    <recommendedName>
        <fullName evidence="2">Reverse transcriptase Ty1/copia-type domain-containing protein</fullName>
    </recommendedName>
</protein>
<name>A0ABY9CT26_VITVI</name>
<feature type="compositionally biased region" description="Polar residues" evidence="1">
    <location>
        <begin position="25"/>
        <end position="36"/>
    </location>
</feature>
<evidence type="ECO:0000256" key="1">
    <source>
        <dbReference type="SAM" id="MobiDB-lite"/>
    </source>
</evidence>
<proteinExistence type="predicted"/>
<dbReference type="InterPro" id="IPR043502">
    <property type="entry name" value="DNA/RNA_pol_sf"/>
</dbReference>
<reference evidence="3 4" key="1">
    <citation type="journal article" date="2023" name="Hortic Res">
        <title>The complete reference genome for grapevine (Vitis vinifera L.) genetics and breeding.</title>
        <authorList>
            <person name="Shi X."/>
            <person name="Cao S."/>
            <person name="Wang X."/>
            <person name="Huang S."/>
            <person name="Wang Y."/>
            <person name="Liu Z."/>
            <person name="Liu W."/>
            <person name="Leng X."/>
            <person name="Peng Y."/>
            <person name="Wang N."/>
            <person name="Wang Y."/>
            <person name="Ma Z."/>
            <person name="Xu X."/>
            <person name="Zhang F."/>
            <person name="Xue H."/>
            <person name="Zhong H."/>
            <person name="Wang Y."/>
            <person name="Zhang K."/>
            <person name="Velt A."/>
            <person name="Avia K."/>
            <person name="Holtgrawe D."/>
            <person name="Grimplet J."/>
            <person name="Matus J.T."/>
            <person name="Ware D."/>
            <person name="Wu X."/>
            <person name="Wang H."/>
            <person name="Liu C."/>
            <person name="Fang Y."/>
            <person name="Rustenholz C."/>
            <person name="Cheng Z."/>
            <person name="Xiao H."/>
            <person name="Zhou Y."/>
        </authorList>
    </citation>
    <scope>NUCLEOTIDE SEQUENCE [LARGE SCALE GENOMIC DNA]</scope>
    <source>
        <strain evidence="4">cv. Pinot noir / PN40024</strain>
        <tissue evidence="3">Leaf</tissue>
    </source>
</reference>
<evidence type="ECO:0000313" key="3">
    <source>
        <dbReference type="EMBL" id="WJZ98464.1"/>
    </source>
</evidence>
<dbReference type="InterPro" id="IPR013103">
    <property type="entry name" value="RVT_2"/>
</dbReference>
<dbReference type="PANTHER" id="PTHR43383:SF2">
    <property type="entry name" value="AMIDOHYDROLASE 2 FAMILY PROTEIN"/>
    <property type="match status" value="1"/>
</dbReference>
<accession>A0ABY9CT26</accession>
<gene>
    <name evidence="3" type="ORF">VitviT2T_016980</name>
</gene>